<name>A0A0F9PQL2_9ZZZZ</name>
<reference evidence="1" key="1">
    <citation type="journal article" date="2015" name="Nature">
        <title>Complex archaea that bridge the gap between prokaryotes and eukaryotes.</title>
        <authorList>
            <person name="Spang A."/>
            <person name="Saw J.H."/>
            <person name="Jorgensen S.L."/>
            <person name="Zaremba-Niedzwiedzka K."/>
            <person name="Martijn J."/>
            <person name="Lind A.E."/>
            <person name="van Eijk R."/>
            <person name="Schleper C."/>
            <person name="Guy L."/>
            <person name="Ettema T.J."/>
        </authorList>
    </citation>
    <scope>NUCLEOTIDE SEQUENCE</scope>
</reference>
<comment type="caution">
    <text evidence="1">The sequence shown here is derived from an EMBL/GenBank/DDBJ whole genome shotgun (WGS) entry which is preliminary data.</text>
</comment>
<dbReference type="AlphaFoldDB" id="A0A0F9PQL2"/>
<gene>
    <name evidence="1" type="ORF">LCGC14_0797410</name>
</gene>
<accession>A0A0F9PQL2</accession>
<dbReference type="EMBL" id="LAZR01002131">
    <property type="protein sequence ID" value="KKN34070.1"/>
    <property type="molecule type" value="Genomic_DNA"/>
</dbReference>
<evidence type="ECO:0000313" key="1">
    <source>
        <dbReference type="EMBL" id="KKN34070.1"/>
    </source>
</evidence>
<protein>
    <submittedName>
        <fullName evidence="1">Uncharacterized protein</fullName>
    </submittedName>
</protein>
<proteinExistence type="predicted"/>
<sequence>MLLNSMLVKYKCIKCNAYLKVEHMNGYLKGIFTSLEELDKDKLCHLCASKMDIASISSKVMKNIFGNENFGFWICSKHNSKRYYPNPLKKATTDKSMTGFGDMGAAYVTITNNKFPWKCPICTSVLKYIDERHVIGIC</sequence>
<organism evidence="1">
    <name type="scientific">marine sediment metagenome</name>
    <dbReference type="NCBI Taxonomy" id="412755"/>
    <lineage>
        <taxon>unclassified sequences</taxon>
        <taxon>metagenomes</taxon>
        <taxon>ecological metagenomes</taxon>
    </lineage>
</organism>